<dbReference type="OrthoDB" id="9806430at2"/>
<feature type="binding site" evidence="9">
    <location>
        <position position="83"/>
    </location>
    <ligand>
        <name>anthranilate</name>
        <dbReference type="ChEBI" id="CHEBI:16567"/>
        <label>1</label>
    </ligand>
</feature>
<evidence type="ECO:0000259" key="10">
    <source>
        <dbReference type="Pfam" id="PF00591"/>
    </source>
</evidence>
<organism evidence="12 13">
    <name type="scientific">Rhodohalobacter mucosus</name>
    <dbReference type="NCBI Taxonomy" id="2079485"/>
    <lineage>
        <taxon>Bacteria</taxon>
        <taxon>Pseudomonadati</taxon>
        <taxon>Balneolota</taxon>
        <taxon>Balneolia</taxon>
        <taxon>Balneolales</taxon>
        <taxon>Balneolaceae</taxon>
        <taxon>Rhodohalobacter</taxon>
    </lineage>
</organism>
<keyword evidence="9" id="KW-0479">Metal-binding</keyword>
<dbReference type="SUPFAM" id="SSF52418">
    <property type="entry name" value="Nucleoside phosphorylase/phosphoribosyltransferase catalytic domain"/>
    <property type="match status" value="1"/>
</dbReference>
<gene>
    <name evidence="9 12" type="primary">trpD</name>
    <name evidence="12" type="ORF">DDZ15_04395</name>
</gene>
<comment type="subunit">
    <text evidence="9">Homodimer.</text>
</comment>
<feature type="binding site" evidence="9">
    <location>
        <position position="229"/>
    </location>
    <ligand>
        <name>Mg(2+)</name>
        <dbReference type="ChEBI" id="CHEBI:18420"/>
        <label>1</label>
    </ligand>
</feature>
<feature type="binding site" evidence="9">
    <location>
        <position position="83"/>
    </location>
    <ligand>
        <name>5-phospho-alpha-D-ribose 1-diphosphate</name>
        <dbReference type="ChEBI" id="CHEBI:58017"/>
    </ligand>
</feature>
<comment type="caution">
    <text evidence="9">Lacks conserved residue(s) required for the propagation of feature annotation.</text>
</comment>
<evidence type="ECO:0000256" key="2">
    <source>
        <dbReference type="ARBA" id="ARBA00022605"/>
    </source>
</evidence>
<dbReference type="EMBL" id="QGGB01000003">
    <property type="protein sequence ID" value="PWN07648.1"/>
    <property type="molecule type" value="Genomic_DNA"/>
</dbReference>
<dbReference type="HAMAP" id="MF_00211">
    <property type="entry name" value="TrpD"/>
    <property type="match status" value="1"/>
</dbReference>
<sequence>MSHTFTEYLEIISLGENLTEEQAMDAMKQILEGRVSGEEVAAFLMGMRAKGETVTELTGFVRQMREEAVNVDVDTGGAVDLCGTGGDKSGTFNISTAAMFVVAGTGVPVLKHGNRSVSSKSGSFDVLEELGAAANLQKDQTEALFNETGMAFMFAPNFHPALKYVMPARKALKLRTFFNMLGPLLNPADVRNQVIGAFSKDAAAHMIQILGNLQTESAFTLSSHDGLDEVSLTSQSEIFELKSHLSRGATTFDPRSLGYELVEPEELLGGDAKVNAEIIRSILNGSSTEAQRNIVEMNAAFAVHVSGAAGTLEEAKARAEKSLDSGEAEKKLNLFVKESKKVENLVNKQ</sequence>
<feature type="binding site" evidence="9">
    <location>
        <begin position="93"/>
        <end position="96"/>
    </location>
    <ligand>
        <name>5-phospho-alpha-D-ribose 1-diphosphate</name>
        <dbReference type="ChEBI" id="CHEBI:58017"/>
    </ligand>
</feature>
<keyword evidence="13" id="KW-1185">Reference proteome</keyword>
<evidence type="ECO:0000256" key="3">
    <source>
        <dbReference type="ARBA" id="ARBA00022676"/>
    </source>
</evidence>
<keyword evidence="6 9" id="KW-0057">Aromatic amino acid biosynthesis</keyword>
<feature type="binding site" evidence="9">
    <location>
        <position position="229"/>
    </location>
    <ligand>
        <name>Mg(2+)</name>
        <dbReference type="ChEBI" id="CHEBI:18420"/>
        <label>2</label>
    </ligand>
</feature>
<feature type="binding site" evidence="9">
    <location>
        <position position="95"/>
    </location>
    <ligand>
        <name>Mg(2+)</name>
        <dbReference type="ChEBI" id="CHEBI:18420"/>
        <label>1</label>
    </ligand>
</feature>
<feature type="domain" description="Glycosyl transferase family 3" evidence="10">
    <location>
        <begin position="77"/>
        <end position="328"/>
    </location>
</feature>
<dbReference type="InterPro" id="IPR017459">
    <property type="entry name" value="Glycosyl_Trfase_fam3_N_dom"/>
</dbReference>
<dbReference type="EC" id="2.4.2.18" evidence="9"/>
<dbReference type="SUPFAM" id="SSF47648">
    <property type="entry name" value="Nucleoside phosphorylase/phosphoribosyltransferase N-terminal domain"/>
    <property type="match status" value="1"/>
</dbReference>
<feature type="binding site" evidence="9">
    <location>
        <position position="123"/>
    </location>
    <ligand>
        <name>5-phospho-alpha-D-ribose 1-diphosphate</name>
        <dbReference type="ChEBI" id="CHEBI:58017"/>
    </ligand>
</feature>
<comment type="similarity">
    <text evidence="8">In the C-terminal section; belongs to the anthranilate phosphoribosyltransferase family.</text>
</comment>
<comment type="cofactor">
    <cofactor evidence="9">
        <name>Mg(2+)</name>
        <dbReference type="ChEBI" id="CHEBI:18420"/>
    </cofactor>
    <text evidence="9">Binds 2 magnesium ions per monomer.</text>
</comment>
<dbReference type="FunFam" id="3.40.1030.10:FF:000002">
    <property type="entry name" value="Anthranilate phosphoribosyltransferase"/>
    <property type="match status" value="1"/>
</dbReference>
<feature type="binding site" evidence="9">
    <location>
        <position position="228"/>
    </location>
    <ligand>
        <name>Mg(2+)</name>
        <dbReference type="ChEBI" id="CHEBI:18420"/>
        <label>2</label>
    </ligand>
</feature>
<keyword evidence="3 9" id="KW-0328">Glycosyltransferase</keyword>
<dbReference type="GO" id="GO:0004048">
    <property type="term" value="F:anthranilate phosphoribosyltransferase activity"/>
    <property type="evidence" value="ECO:0007669"/>
    <property type="project" value="UniProtKB-UniRule"/>
</dbReference>
<dbReference type="Gene3D" id="3.40.1030.10">
    <property type="entry name" value="Nucleoside phosphorylase/phosphoribosyltransferase catalytic domain"/>
    <property type="match status" value="1"/>
</dbReference>
<dbReference type="InterPro" id="IPR000312">
    <property type="entry name" value="Glycosyl_Trfase_fam3"/>
</dbReference>
<evidence type="ECO:0000259" key="11">
    <source>
        <dbReference type="Pfam" id="PF02885"/>
    </source>
</evidence>
<dbReference type="InterPro" id="IPR035902">
    <property type="entry name" value="Nuc_phospho_transferase"/>
</dbReference>
<comment type="pathway">
    <text evidence="1 9">Amino-acid biosynthesis; L-tryptophan biosynthesis; L-tryptophan from chorismate: step 2/5.</text>
</comment>
<evidence type="ECO:0000256" key="6">
    <source>
        <dbReference type="ARBA" id="ARBA00023141"/>
    </source>
</evidence>
<evidence type="ECO:0000256" key="7">
    <source>
        <dbReference type="ARBA" id="ARBA00052328"/>
    </source>
</evidence>
<comment type="catalytic activity">
    <reaction evidence="7 9">
        <text>N-(5-phospho-beta-D-ribosyl)anthranilate + diphosphate = 5-phospho-alpha-D-ribose 1-diphosphate + anthranilate</text>
        <dbReference type="Rhea" id="RHEA:11768"/>
        <dbReference type="ChEBI" id="CHEBI:16567"/>
        <dbReference type="ChEBI" id="CHEBI:18277"/>
        <dbReference type="ChEBI" id="CHEBI:33019"/>
        <dbReference type="ChEBI" id="CHEBI:58017"/>
        <dbReference type="EC" id="2.4.2.18"/>
    </reaction>
</comment>
<dbReference type="GO" id="GO:0000287">
    <property type="term" value="F:magnesium ion binding"/>
    <property type="evidence" value="ECO:0007669"/>
    <property type="project" value="UniProtKB-UniRule"/>
</dbReference>
<reference evidence="12 13" key="1">
    <citation type="submission" date="2018-05" db="EMBL/GenBank/DDBJ databases">
        <title>Rhodohalobacter halophilus gen. nov., sp. nov., a moderately halophilic member of the family Balneolaceae.</title>
        <authorList>
            <person name="Liu Z.-W."/>
        </authorList>
    </citation>
    <scope>NUCLEOTIDE SEQUENCE [LARGE SCALE GENOMIC DNA]</scope>
    <source>
        <strain evidence="12 13">8A47</strain>
    </source>
</reference>
<keyword evidence="2 9" id="KW-0028">Amino-acid biosynthesis</keyword>
<comment type="function">
    <text evidence="9">Catalyzes the transfer of the phosphoribosyl group of 5-phosphorylribose-1-pyrophosphate (PRPP) to anthranilate to yield N-(5'-phosphoribosyl)-anthranilate (PRA).</text>
</comment>
<feature type="binding site" evidence="9">
    <location>
        <position position="114"/>
    </location>
    <ligand>
        <name>anthranilate</name>
        <dbReference type="ChEBI" id="CHEBI:16567"/>
        <label>1</label>
    </ligand>
</feature>
<dbReference type="RefSeq" id="WP_109645769.1">
    <property type="nucleotide sequence ID" value="NZ_QGGB01000003.1"/>
</dbReference>
<dbReference type="PANTHER" id="PTHR43285">
    <property type="entry name" value="ANTHRANILATE PHOSPHORIBOSYLTRANSFERASE"/>
    <property type="match status" value="1"/>
</dbReference>
<evidence type="ECO:0000313" key="13">
    <source>
        <dbReference type="Proteomes" id="UP000245533"/>
    </source>
</evidence>
<evidence type="ECO:0000313" key="12">
    <source>
        <dbReference type="EMBL" id="PWN07648.1"/>
    </source>
</evidence>
<feature type="binding site" evidence="9">
    <location>
        <begin position="111"/>
        <end position="119"/>
    </location>
    <ligand>
        <name>5-phospho-alpha-D-ribose 1-diphosphate</name>
        <dbReference type="ChEBI" id="CHEBI:58017"/>
    </ligand>
</feature>
<dbReference type="UniPathway" id="UPA00035">
    <property type="reaction ID" value="UER00041"/>
</dbReference>
<dbReference type="GO" id="GO:0005829">
    <property type="term" value="C:cytosol"/>
    <property type="evidence" value="ECO:0007669"/>
    <property type="project" value="TreeGrafter"/>
</dbReference>
<dbReference type="Pfam" id="PF02885">
    <property type="entry name" value="Glycos_trans_3N"/>
    <property type="match status" value="1"/>
</dbReference>
<protein>
    <recommendedName>
        <fullName evidence="9">Anthranilate phosphoribosyltransferase</fullName>
        <ecNumber evidence="9">2.4.2.18</ecNumber>
    </recommendedName>
</protein>
<dbReference type="Proteomes" id="UP000245533">
    <property type="component" value="Unassembled WGS sequence"/>
</dbReference>
<dbReference type="Gene3D" id="1.20.970.10">
    <property type="entry name" value="Transferase, Pyrimidine Nucleoside Phosphorylase, Chain C"/>
    <property type="match status" value="1"/>
</dbReference>
<dbReference type="InterPro" id="IPR005940">
    <property type="entry name" value="Anthranilate_Pribosyl_Tfrase"/>
</dbReference>
<feature type="binding site" evidence="9">
    <location>
        <position position="169"/>
    </location>
    <ligand>
        <name>anthranilate</name>
        <dbReference type="ChEBI" id="CHEBI:16567"/>
        <label>2</label>
    </ligand>
</feature>
<name>A0A316TUV0_9BACT</name>
<dbReference type="InterPro" id="IPR036320">
    <property type="entry name" value="Glycosyl_Trfase_fam3_N_dom_sf"/>
</dbReference>
<evidence type="ECO:0000256" key="9">
    <source>
        <dbReference type="HAMAP-Rule" id="MF_00211"/>
    </source>
</evidence>
<keyword evidence="5 9" id="KW-0822">Tryptophan biosynthesis</keyword>
<dbReference type="GO" id="GO:0000162">
    <property type="term" value="P:L-tryptophan biosynthetic process"/>
    <property type="evidence" value="ECO:0007669"/>
    <property type="project" value="UniProtKB-UniRule"/>
</dbReference>
<proteinExistence type="inferred from homology"/>
<evidence type="ECO:0000256" key="5">
    <source>
        <dbReference type="ARBA" id="ARBA00022822"/>
    </source>
</evidence>
<feature type="binding site" evidence="9">
    <location>
        <position position="91"/>
    </location>
    <ligand>
        <name>5-phospho-alpha-D-ribose 1-diphosphate</name>
        <dbReference type="ChEBI" id="CHEBI:58017"/>
    </ligand>
</feature>
<evidence type="ECO:0000256" key="4">
    <source>
        <dbReference type="ARBA" id="ARBA00022679"/>
    </source>
</evidence>
<comment type="caution">
    <text evidence="12">The sequence shown here is derived from an EMBL/GenBank/DDBJ whole genome shotgun (WGS) entry which is preliminary data.</text>
</comment>
<feature type="binding site" evidence="9">
    <location>
        <begin position="86"/>
        <end position="87"/>
    </location>
    <ligand>
        <name>5-phospho-alpha-D-ribose 1-diphosphate</name>
        <dbReference type="ChEBI" id="CHEBI:58017"/>
    </ligand>
</feature>
<accession>A0A316TUV0</accession>
<dbReference type="AlphaFoldDB" id="A0A316TUV0"/>
<evidence type="ECO:0000256" key="8">
    <source>
        <dbReference type="ARBA" id="ARBA00061188"/>
    </source>
</evidence>
<feature type="domain" description="Glycosyl transferase family 3 N-terminal" evidence="11">
    <location>
        <begin position="7"/>
        <end position="68"/>
    </location>
</feature>
<keyword evidence="9" id="KW-0460">Magnesium</keyword>
<keyword evidence="4 9" id="KW-0808">Transferase</keyword>
<dbReference type="Pfam" id="PF00591">
    <property type="entry name" value="Glycos_transf_3"/>
    <property type="match status" value="1"/>
</dbReference>
<dbReference type="NCBIfam" id="TIGR01245">
    <property type="entry name" value="trpD"/>
    <property type="match status" value="1"/>
</dbReference>
<dbReference type="PANTHER" id="PTHR43285:SF2">
    <property type="entry name" value="ANTHRANILATE PHOSPHORIBOSYLTRANSFERASE"/>
    <property type="match status" value="1"/>
</dbReference>
<evidence type="ECO:0000256" key="1">
    <source>
        <dbReference type="ARBA" id="ARBA00004907"/>
    </source>
</evidence>
<comment type="similarity">
    <text evidence="9">Belongs to the anthranilate phosphoribosyltransferase family.</text>
</comment>